<dbReference type="AlphaFoldDB" id="A0A1F4Y5H2"/>
<comment type="caution">
    <text evidence="7">The sequence shown here is derived from an EMBL/GenBank/DDBJ whole genome shotgun (WGS) entry which is preliminary data.</text>
</comment>
<dbReference type="STRING" id="1797247.A2419_02160"/>
<sequence length="338" mass="37212">MDNSRLETLSLIGLVSGVFILLFFVFAPFFQILTIAAILAISTYTPYKKLAGFLGGSKTIAATSIVFLVLIFFIVPVLLLGWQVFLQAQNLVISLQDNPQYFQNIQNSIVSPIQHLLPSFSLNLNQYVANVVSFVSNNLAGLVTGTFTVIIQTFLMLFAFFFFLRDGEKLLATVQKLSPFKAQHTDDILLRLKRTTDSVVKGTVYVSLIRGALIILGFYFLGIPNAIFWGTIGAIVAALPALGSILVFIPAVAYLYVTGQIGFAIGLTLLGIFIAIFTDNFLTSYFFGKGLEEMPEIFVLFSIIGGILFFGPLGFILGPLVLSLFISMLHIYKAFYRA</sequence>
<comment type="similarity">
    <text evidence="2">Belongs to the autoinducer-2 exporter (AI-2E) (TC 2.A.86) family.</text>
</comment>
<keyword evidence="4 6" id="KW-1133">Transmembrane helix</keyword>
<evidence type="ECO:0000256" key="6">
    <source>
        <dbReference type="SAM" id="Phobius"/>
    </source>
</evidence>
<evidence type="ECO:0000256" key="1">
    <source>
        <dbReference type="ARBA" id="ARBA00004141"/>
    </source>
</evidence>
<evidence type="ECO:0008006" key="9">
    <source>
        <dbReference type="Google" id="ProtNLM"/>
    </source>
</evidence>
<dbReference type="PANTHER" id="PTHR21716:SF4">
    <property type="entry name" value="TRANSMEMBRANE PROTEIN 245"/>
    <property type="match status" value="1"/>
</dbReference>
<accession>A0A1F4Y5H2</accession>
<comment type="subcellular location">
    <subcellularLocation>
        <location evidence="1">Membrane</location>
        <topology evidence="1">Multi-pass membrane protein</topology>
    </subcellularLocation>
</comment>
<feature type="transmembrane region" description="Helical" evidence="6">
    <location>
        <begin position="60"/>
        <end position="85"/>
    </location>
</feature>
<name>A0A1F4Y5H2_9BACT</name>
<keyword evidence="5 6" id="KW-0472">Membrane</keyword>
<protein>
    <recommendedName>
        <fullName evidence="9">AI-2E family transporter</fullName>
    </recommendedName>
</protein>
<evidence type="ECO:0000256" key="5">
    <source>
        <dbReference type="ARBA" id="ARBA00023136"/>
    </source>
</evidence>
<dbReference type="Pfam" id="PF01594">
    <property type="entry name" value="AI-2E_transport"/>
    <property type="match status" value="1"/>
</dbReference>
<feature type="transmembrane region" description="Helical" evidence="6">
    <location>
        <begin position="139"/>
        <end position="164"/>
    </location>
</feature>
<gene>
    <name evidence="7" type="ORF">A2419_02160</name>
</gene>
<feature type="transmembrane region" description="Helical" evidence="6">
    <location>
        <begin position="199"/>
        <end position="221"/>
    </location>
</feature>
<evidence type="ECO:0000256" key="4">
    <source>
        <dbReference type="ARBA" id="ARBA00022989"/>
    </source>
</evidence>
<dbReference type="InterPro" id="IPR002549">
    <property type="entry name" value="AI-2E-like"/>
</dbReference>
<dbReference type="Proteomes" id="UP000176568">
    <property type="component" value="Unassembled WGS sequence"/>
</dbReference>
<keyword evidence="3 6" id="KW-0812">Transmembrane</keyword>
<organism evidence="7 8">
    <name type="scientific">Candidatus Adlerbacteria bacterium RIFOXYC1_FULL_48_26</name>
    <dbReference type="NCBI Taxonomy" id="1797247"/>
    <lineage>
        <taxon>Bacteria</taxon>
        <taxon>Candidatus Adleribacteriota</taxon>
    </lineage>
</organism>
<reference evidence="7 8" key="1">
    <citation type="journal article" date="2016" name="Nat. Commun.">
        <title>Thousands of microbial genomes shed light on interconnected biogeochemical processes in an aquifer system.</title>
        <authorList>
            <person name="Anantharaman K."/>
            <person name="Brown C.T."/>
            <person name="Hug L.A."/>
            <person name="Sharon I."/>
            <person name="Castelle C.J."/>
            <person name="Probst A.J."/>
            <person name="Thomas B.C."/>
            <person name="Singh A."/>
            <person name="Wilkins M.J."/>
            <person name="Karaoz U."/>
            <person name="Brodie E.L."/>
            <person name="Williams K.H."/>
            <person name="Hubbard S.S."/>
            <person name="Banfield J.F."/>
        </authorList>
    </citation>
    <scope>NUCLEOTIDE SEQUENCE [LARGE SCALE GENOMIC DNA]</scope>
</reference>
<evidence type="ECO:0000313" key="7">
    <source>
        <dbReference type="EMBL" id="OGC88523.1"/>
    </source>
</evidence>
<dbReference type="EMBL" id="MEXB01000008">
    <property type="protein sequence ID" value="OGC88523.1"/>
    <property type="molecule type" value="Genomic_DNA"/>
</dbReference>
<feature type="transmembrane region" description="Helical" evidence="6">
    <location>
        <begin position="227"/>
        <end position="248"/>
    </location>
</feature>
<evidence type="ECO:0000313" key="8">
    <source>
        <dbReference type="Proteomes" id="UP000176568"/>
    </source>
</evidence>
<proteinExistence type="inferred from homology"/>
<evidence type="ECO:0000256" key="3">
    <source>
        <dbReference type="ARBA" id="ARBA00022692"/>
    </source>
</evidence>
<feature type="transmembrane region" description="Helical" evidence="6">
    <location>
        <begin position="255"/>
        <end position="277"/>
    </location>
</feature>
<dbReference type="GO" id="GO:0016020">
    <property type="term" value="C:membrane"/>
    <property type="evidence" value="ECO:0007669"/>
    <property type="project" value="UniProtKB-SubCell"/>
</dbReference>
<feature type="transmembrane region" description="Helical" evidence="6">
    <location>
        <begin position="12"/>
        <end position="39"/>
    </location>
</feature>
<evidence type="ECO:0000256" key="2">
    <source>
        <dbReference type="ARBA" id="ARBA00009773"/>
    </source>
</evidence>
<feature type="transmembrane region" description="Helical" evidence="6">
    <location>
        <begin position="297"/>
        <end position="329"/>
    </location>
</feature>
<dbReference type="PANTHER" id="PTHR21716">
    <property type="entry name" value="TRANSMEMBRANE PROTEIN"/>
    <property type="match status" value="1"/>
</dbReference>